<evidence type="ECO:0000313" key="2">
    <source>
        <dbReference type="EMBL" id="MBM6928343.1"/>
    </source>
</evidence>
<dbReference type="Proteomes" id="UP000777002">
    <property type="component" value="Unassembled WGS sequence"/>
</dbReference>
<dbReference type="InterPro" id="IPR036709">
    <property type="entry name" value="Autotransporte_beta_dom_sf"/>
</dbReference>
<sequence>MAASSVAAAASFELIPGTDNQYALGLGDEASNQSSGEFIVNRDYDYLAGGQVFGFTGEQHADNNSVNLIADGDYWVREAYGGLVQTDTVANTSSNTLNLDGMYLGGAVGGYAVGDRGFADNNVVSVKNLSEFQYIMAGAVTAQSEARANGNRLEIVDSTVADSVDTSIDDNVSLDAFGGLVVSDGKAEASDNQVSVDGLTLQSSVFRLYGANVVGMQTVTNNNSVSVHNLNSGSAVAGVVSSYILTAGDAEVHHNSTTISQFNGPIAANGVYLDEAQQFENPITVNLSETSVTVDGQNKEVSGTQEFKGNSVYLGDATLNLSGTRVQIKDFINQDRDDTVYMYTGDEISINSGSVNLSDSSLVVSNVRNGEHTGRIYTADISLGEQAALNIDSVKTSIVGSDLQNVALIGVYVTSSEDQIKTKPVHINNSVVEISNSIIDHALAVYLDDDVQVGYSGNHTVKLTNAIVLNGVFGSAQETHGSGNPPVFLPEGNTLELSGVNRVRTIQGFDTWRFVIDDNMVENQPILTLAIAQARSQSPVNWNEHDNLTIEIVKPTDFDLKDENITLISGGGNSTHYFNDTQIVVKSTFVDSVYSPDDFYVNSDHALTTGDENIFKNGVNVATANSATLADSHLGSIAFVNQGAEFVADVGMKALTDAAKLGEVSAFAAMHGGSSRYDSSSTIDVDGYSLVVGAGLKLNPNWLLGAFVEAGLGESDSHVRQTKGESDHDYYGVGLATRYQFASGLYVDGALRLGQSSTEFKGQFATDYAKYDSDVFFSTAHLGAGYLFNLTDTVSMDVYGRYLISYLDSDSVNLHNAYSDDFDIESTTAQAVRVGTRVNGSFCPYANWTAGLAYERVFEADAETAVNRVDLDSPSLDGDTAIMELGVSMKPSVTSPWTLQLGAKGYVGDREGVSGNLTFRYVF</sequence>
<dbReference type="SMART" id="SM00869">
    <property type="entry name" value="Autotransporter"/>
    <property type="match status" value="1"/>
</dbReference>
<dbReference type="RefSeq" id="WP_205049936.1">
    <property type="nucleotide sequence ID" value="NZ_JACJKX010000004.1"/>
</dbReference>
<gene>
    <name evidence="2" type="ORF">H5985_03565</name>
</gene>
<dbReference type="SUPFAM" id="SSF103515">
    <property type="entry name" value="Autotransporter"/>
    <property type="match status" value="1"/>
</dbReference>
<accession>A0ABS2GRD2</accession>
<dbReference type="Pfam" id="PF03797">
    <property type="entry name" value="Autotransporter"/>
    <property type="match status" value="1"/>
</dbReference>
<dbReference type="InterPro" id="IPR006315">
    <property type="entry name" value="OM_autotransptr_brl_dom"/>
</dbReference>
<dbReference type="InterPro" id="IPR005546">
    <property type="entry name" value="Autotransporte_beta"/>
</dbReference>
<comment type="caution">
    <text evidence="2">The sequence shown here is derived from an EMBL/GenBank/DDBJ whole genome shotgun (WGS) entry which is preliminary data.</text>
</comment>
<proteinExistence type="predicted"/>
<protein>
    <submittedName>
        <fullName evidence="2">Autotransporter outer membrane beta-barrel domain-containing protein</fullName>
    </submittedName>
</protein>
<dbReference type="PROSITE" id="PS51208">
    <property type="entry name" value="AUTOTRANSPORTER"/>
    <property type="match status" value="1"/>
</dbReference>
<evidence type="ECO:0000259" key="1">
    <source>
        <dbReference type="PROSITE" id="PS51208"/>
    </source>
</evidence>
<organism evidence="2 3">
    <name type="scientific">Parasutterella secunda</name>
    <dbReference type="NCBI Taxonomy" id="626947"/>
    <lineage>
        <taxon>Bacteria</taxon>
        <taxon>Pseudomonadati</taxon>
        <taxon>Pseudomonadota</taxon>
        <taxon>Betaproteobacteria</taxon>
        <taxon>Burkholderiales</taxon>
        <taxon>Sutterellaceae</taxon>
        <taxon>Parasutterella</taxon>
    </lineage>
</organism>
<feature type="domain" description="Autotransporter" evidence="1">
    <location>
        <begin position="659"/>
        <end position="923"/>
    </location>
</feature>
<name>A0ABS2GRD2_9BURK</name>
<dbReference type="Gene3D" id="2.40.128.130">
    <property type="entry name" value="Autotransporter beta-domain"/>
    <property type="match status" value="1"/>
</dbReference>
<evidence type="ECO:0000313" key="3">
    <source>
        <dbReference type="Proteomes" id="UP000777002"/>
    </source>
</evidence>
<keyword evidence="3" id="KW-1185">Reference proteome</keyword>
<dbReference type="NCBIfam" id="TIGR01414">
    <property type="entry name" value="autotrans_barl"/>
    <property type="match status" value="1"/>
</dbReference>
<dbReference type="EMBL" id="JACJKX010000004">
    <property type="protein sequence ID" value="MBM6928343.1"/>
    <property type="molecule type" value="Genomic_DNA"/>
</dbReference>
<reference evidence="2 3" key="1">
    <citation type="journal article" date="2021" name="Sci. Rep.">
        <title>The distribution of antibiotic resistance genes in chicken gut microbiota commensals.</title>
        <authorList>
            <person name="Juricova H."/>
            <person name="Matiasovicova J."/>
            <person name="Kubasova T."/>
            <person name="Cejkova D."/>
            <person name="Rychlik I."/>
        </authorList>
    </citation>
    <scope>NUCLEOTIDE SEQUENCE [LARGE SCALE GENOMIC DNA]</scope>
    <source>
        <strain evidence="2 3">An562</strain>
    </source>
</reference>